<proteinExistence type="predicted"/>
<protein>
    <recommendedName>
        <fullName evidence="3">CopG family transcriptional regulator</fullName>
    </recommendedName>
</protein>
<evidence type="ECO:0000313" key="1">
    <source>
        <dbReference type="EMBL" id="MBM7703531.1"/>
    </source>
</evidence>
<organism evidence="1 2">
    <name type="scientific">Priestia iocasae</name>
    <dbReference type="NCBI Taxonomy" id="2291674"/>
    <lineage>
        <taxon>Bacteria</taxon>
        <taxon>Bacillati</taxon>
        <taxon>Bacillota</taxon>
        <taxon>Bacilli</taxon>
        <taxon>Bacillales</taxon>
        <taxon>Bacillaceae</taxon>
        <taxon>Priestia</taxon>
    </lineage>
</organism>
<name>A0ABS2QXS4_9BACI</name>
<dbReference type="RefSeq" id="WP_205187499.1">
    <property type="nucleotide sequence ID" value="NZ_JAFBFC010000004.1"/>
</dbReference>
<keyword evidence="2" id="KW-1185">Reference proteome</keyword>
<reference evidence="1 2" key="1">
    <citation type="submission" date="2021-01" db="EMBL/GenBank/DDBJ databases">
        <title>Genomic Encyclopedia of Type Strains, Phase IV (KMG-IV): sequencing the most valuable type-strain genomes for metagenomic binning, comparative biology and taxonomic classification.</title>
        <authorList>
            <person name="Goeker M."/>
        </authorList>
    </citation>
    <scope>NUCLEOTIDE SEQUENCE [LARGE SCALE GENOMIC DNA]</scope>
    <source>
        <strain evidence="1 2">DSM 104297</strain>
    </source>
</reference>
<accession>A0ABS2QXS4</accession>
<gene>
    <name evidence="1" type="ORF">JOC83_002380</name>
</gene>
<comment type="caution">
    <text evidence="1">The sequence shown here is derived from an EMBL/GenBank/DDBJ whole genome shotgun (WGS) entry which is preliminary data.</text>
</comment>
<evidence type="ECO:0008006" key="3">
    <source>
        <dbReference type="Google" id="ProtNLM"/>
    </source>
</evidence>
<evidence type="ECO:0000313" key="2">
    <source>
        <dbReference type="Proteomes" id="UP000809829"/>
    </source>
</evidence>
<dbReference type="Proteomes" id="UP000809829">
    <property type="component" value="Unassembled WGS sequence"/>
</dbReference>
<sequence length="130" mass="15033">MKNIQLTAKGEAIPIHLYLPQSLHDEINQMALELGLTKNAIVTMILLSFLEQYEEHMNNVFSVMKQPSGANHSRLQVRIPSMIKYELEAAAQEQKQPVNWLVNLALQTFLDNYITSGRKLFFDLLDEKYR</sequence>
<dbReference type="EMBL" id="JAFBFC010000004">
    <property type="protein sequence ID" value="MBM7703531.1"/>
    <property type="molecule type" value="Genomic_DNA"/>
</dbReference>